<reference evidence="5 6" key="1">
    <citation type="submission" date="2023-12" db="EMBL/GenBank/DDBJ databases">
        <title>A high-quality genome assembly for Dillenia turbinata (Dilleniales).</title>
        <authorList>
            <person name="Chanderbali A."/>
        </authorList>
    </citation>
    <scope>NUCLEOTIDE SEQUENCE [LARGE SCALE GENOMIC DNA]</scope>
    <source>
        <strain evidence="5">LSX21</strain>
        <tissue evidence="5">Leaf</tissue>
    </source>
</reference>
<dbReference type="EMBL" id="JBAMMX010000024">
    <property type="protein sequence ID" value="KAK6915943.1"/>
    <property type="molecule type" value="Genomic_DNA"/>
</dbReference>
<dbReference type="SUPFAM" id="SSF47072">
    <property type="entry name" value="Cysteine alpha-hairpin motif"/>
    <property type="match status" value="1"/>
</dbReference>
<dbReference type="PANTHER" id="PTHR15590:SF0">
    <property type="entry name" value="CX9C MOTIF-CONTAINING PROTEIN 4"/>
    <property type="match status" value="1"/>
</dbReference>
<keyword evidence="4" id="KW-1015">Disulfide bond</keyword>
<accession>A0AAN8UU51</accession>
<sequence length="87" mass="9559">MGKASKEPCKKEACDIQACLTKNNFNSQRLGWIRSMKSSHTSTAVCGSSRCHEVIQLLQSCCENCEYKSTHCGSMSGLLRQITKQGA</sequence>
<keyword evidence="3" id="KW-0496">Mitochondrion</keyword>
<gene>
    <name evidence="5" type="ORF">RJ641_018804</name>
</gene>
<keyword evidence="6" id="KW-1185">Reference proteome</keyword>
<comment type="subcellular location">
    <subcellularLocation>
        <location evidence="1">Mitochondrion</location>
    </subcellularLocation>
</comment>
<evidence type="ECO:0000313" key="5">
    <source>
        <dbReference type="EMBL" id="KAK6915943.1"/>
    </source>
</evidence>
<dbReference type="Pfam" id="PF08991">
    <property type="entry name" value="CMC4"/>
    <property type="match status" value="1"/>
</dbReference>
<evidence type="ECO:0000256" key="3">
    <source>
        <dbReference type="ARBA" id="ARBA00023128"/>
    </source>
</evidence>
<evidence type="ECO:0000256" key="4">
    <source>
        <dbReference type="ARBA" id="ARBA00023157"/>
    </source>
</evidence>
<dbReference type="Gene3D" id="1.10.287.1130">
    <property type="entry name" value="CytochromE C oxidase copper chaperone"/>
    <property type="match status" value="1"/>
</dbReference>
<dbReference type="PANTHER" id="PTHR15590">
    <property type="entry name" value="CX9C MOTIF-CONTAINING PROTEIN 4"/>
    <property type="match status" value="1"/>
</dbReference>
<dbReference type="AlphaFoldDB" id="A0AAN8UU51"/>
<dbReference type="Proteomes" id="UP001370490">
    <property type="component" value="Unassembled WGS sequence"/>
</dbReference>
<dbReference type="InterPro" id="IPR027179">
    <property type="entry name" value="CMC4"/>
</dbReference>
<dbReference type="InterPro" id="IPR009069">
    <property type="entry name" value="Cys_alpha_HP_mot_SF"/>
</dbReference>
<evidence type="ECO:0000313" key="6">
    <source>
        <dbReference type="Proteomes" id="UP001370490"/>
    </source>
</evidence>
<dbReference type="GO" id="GO:0005739">
    <property type="term" value="C:mitochondrion"/>
    <property type="evidence" value="ECO:0007669"/>
    <property type="project" value="UniProtKB-SubCell"/>
</dbReference>
<proteinExistence type="inferred from homology"/>
<organism evidence="5 6">
    <name type="scientific">Dillenia turbinata</name>
    <dbReference type="NCBI Taxonomy" id="194707"/>
    <lineage>
        <taxon>Eukaryota</taxon>
        <taxon>Viridiplantae</taxon>
        <taxon>Streptophyta</taxon>
        <taxon>Embryophyta</taxon>
        <taxon>Tracheophyta</taxon>
        <taxon>Spermatophyta</taxon>
        <taxon>Magnoliopsida</taxon>
        <taxon>eudicotyledons</taxon>
        <taxon>Gunneridae</taxon>
        <taxon>Pentapetalae</taxon>
        <taxon>Dilleniales</taxon>
        <taxon>Dilleniaceae</taxon>
        <taxon>Dillenia</taxon>
    </lineage>
</organism>
<name>A0AAN8UU51_9MAGN</name>
<comment type="similarity">
    <text evidence="2">Belongs to the CMC4 family.</text>
</comment>
<protein>
    <submittedName>
        <fullName evidence="5">Mature-T-Cell Proliferation I type</fullName>
    </submittedName>
</protein>
<comment type="caution">
    <text evidence="5">The sequence shown here is derived from an EMBL/GenBank/DDBJ whole genome shotgun (WGS) entry which is preliminary data.</text>
</comment>
<evidence type="ECO:0000256" key="2">
    <source>
        <dbReference type="ARBA" id="ARBA00009858"/>
    </source>
</evidence>
<evidence type="ECO:0000256" key="1">
    <source>
        <dbReference type="ARBA" id="ARBA00004173"/>
    </source>
</evidence>